<feature type="compositionally biased region" description="Basic and acidic residues" evidence="1">
    <location>
        <begin position="62"/>
        <end position="72"/>
    </location>
</feature>
<evidence type="ECO:0000313" key="3">
    <source>
        <dbReference type="Proteomes" id="UP000197097"/>
    </source>
</evidence>
<dbReference type="EMBL" id="NISJ01000004">
    <property type="protein sequence ID" value="OWQ97783.1"/>
    <property type="molecule type" value="Genomic_DNA"/>
</dbReference>
<gene>
    <name evidence="2" type="ORF">CDQ91_08995</name>
</gene>
<dbReference type="Proteomes" id="UP000197097">
    <property type="component" value="Unassembled WGS sequence"/>
</dbReference>
<dbReference type="AlphaFoldDB" id="A0A246JXG4"/>
<protein>
    <submittedName>
        <fullName evidence="2">Uncharacterized protein</fullName>
    </submittedName>
</protein>
<keyword evidence="3" id="KW-1185">Reference proteome</keyword>
<sequence>MADDAINMADQSHGKGPLMPHGRFIPLATLLGCTLTASIAVSAADPPAAPEPAKPATTASARDGKPKLRDPNEIICRKEQVLGSRLETKRRCMTRSEWAEANRVTRGELERAQVQRGTSAQ</sequence>
<name>A0A246JXG4_9SPHN</name>
<evidence type="ECO:0000313" key="2">
    <source>
        <dbReference type="EMBL" id="OWQ97783.1"/>
    </source>
</evidence>
<proteinExistence type="predicted"/>
<reference evidence="2 3" key="1">
    <citation type="journal article" date="2002" name="Int. J. Syst. Evol. Microbiol.">
        <title>Sphingopyxis witflariensis sp. nov., isolated from activated sludge.</title>
        <authorList>
            <person name="Kampfer P."/>
            <person name="Witzenberger R."/>
            <person name="Denner E.B."/>
            <person name="Busse H.J."/>
            <person name="Neef A."/>
        </authorList>
    </citation>
    <scope>NUCLEOTIDE SEQUENCE [LARGE SCALE GENOMIC DNA]</scope>
    <source>
        <strain evidence="2 3">DSM 14551</strain>
    </source>
</reference>
<feature type="region of interest" description="Disordered" evidence="1">
    <location>
        <begin position="45"/>
        <end position="72"/>
    </location>
</feature>
<evidence type="ECO:0000256" key="1">
    <source>
        <dbReference type="SAM" id="MobiDB-lite"/>
    </source>
</evidence>
<accession>A0A246JXG4</accession>
<organism evidence="2 3">
    <name type="scientific">Sphingopyxis witflariensis</name>
    <dbReference type="NCBI Taxonomy" id="173675"/>
    <lineage>
        <taxon>Bacteria</taxon>
        <taxon>Pseudomonadati</taxon>
        <taxon>Pseudomonadota</taxon>
        <taxon>Alphaproteobacteria</taxon>
        <taxon>Sphingomonadales</taxon>
        <taxon>Sphingomonadaceae</taxon>
        <taxon>Sphingopyxis</taxon>
    </lineage>
</organism>
<comment type="caution">
    <text evidence="2">The sequence shown here is derived from an EMBL/GenBank/DDBJ whole genome shotgun (WGS) entry which is preliminary data.</text>
</comment>